<keyword evidence="8 11" id="KW-1133">Transmembrane helix</keyword>
<dbReference type="InterPro" id="IPR050428">
    <property type="entry name" value="TCS_sensor_his_kinase"/>
</dbReference>
<dbReference type="PROSITE" id="PS50885">
    <property type="entry name" value="HAMP"/>
    <property type="match status" value="1"/>
</dbReference>
<evidence type="ECO:0000256" key="3">
    <source>
        <dbReference type="ARBA" id="ARBA00012438"/>
    </source>
</evidence>
<dbReference type="PRINTS" id="PR00344">
    <property type="entry name" value="BCTRLSENSOR"/>
</dbReference>
<keyword evidence="9" id="KW-0902">Two-component regulatory system</keyword>
<evidence type="ECO:0000256" key="6">
    <source>
        <dbReference type="ARBA" id="ARBA00022692"/>
    </source>
</evidence>
<proteinExistence type="predicted"/>
<dbReference type="SUPFAM" id="SSF55874">
    <property type="entry name" value="ATPase domain of HSP90 chaperone/DNA topoisomerase II/histidine kinase"/>
    <property type="match status" value="1"/>
</dbReference>
<keyword evidence="7 14" id="KW-0418">Kinase</keyword>
<comment type="subcellular location">
    <subcellularLocation>
        <location evidence="2">Cell membrane</location>
    </subcellularLocation>
</comment>
<dbReference type="InterPro" id="IPR004358">
    <property type="entry name" value="Sig_transdc_His_kin-like_C"/>
</dbReference>
<evidence type="ECO:0000256" key="10">
    <source>
        <dbReference type="ARBA" id="ARBA00023136"/>
    </source>
</evidence>
<comment type="catalytic activity">
    <reaction evidence="1">
        <text>ATP + protein L-histidine = ADP + protein N-phospho-L-histidine.</text>
        <dbReference type="EC" id="2.7.13.3"/>
    </reaction>
</comment>
<dbReference type="PANTHER" id="PTHR45436:SF5">
    <property type="entry name" value="SENSOR HISTIDINE KINASE TRCS"/>
    <property type="match status" value="1"/>
</dbReference>
<dbReference type="SMART" id="SM00388">
    <property type="entry name" value="HisKA"/>
    <property type="match status" value="1"/>
</dbReference>
<feature type="domain" description="HAMP" evidence="13">
    <location>
        <begin position="169"/>
        <end position="222"/>
    </location>
</feature>
<dbReference type="GO" id="GO:0005886">
    <property type="term" value="C:plasma membrane"/>
    <property type="evidence" value="ECO:0007669"/>
    <property type="project" value="UniProtKB-SubCell"/>
</dbReference>
<dbReference type="InterPro" id="IPR036890">
    <property type="entry name" value="HATPase_C_sf"/>
</dbReference>
<evidence type="ECO:0000256" key="8">
    <source>
        <dbReference type="ARBA" id="ARBA00022989"/>
    </source>
</evidence>
<feature type="transmembrane region" description="Helical" evidence="11">
    <location>
        <begin position="141"/>
        <end position="168"/>
    </location>
</feature>
<dbReference type="EMBL" id="BSUL01000001">
    <property type="protein sequence ID" value="GMA28658.1"/>
    <property type="molecule type" value="Genomic_DNA"/>
</dbReference>
<keyword evidence="10 11" id="KW-0472">Membrane</keyword>
<dbReference type="CDD" id="cd00082">
    <property type="entry name" value="HisKA"/>
    <property type="match status" value="1"/>
</dbReference>
<evidence type="ECO:0000259" key="12">
    <source>
        <dbReference type="PROSITE" id="PS50109"/>
    </source>
</evidence>
<feature type="domain" description="Histidine kinase" evidence="12">
    <location>
        <begin position="230"/>
        <end position="438"/>
    </location>
</feature>
<protein>
    <recommendedName>
        <fullName evidence="3">histidine kinase</fullName>
        <ecNumber evidence="3">2.7.13.3</ecNumber>
    </recommendedName>
</protein>
<dbReference type="Gene3D" id="6.10.340.10">
    <property type="match status" value="1"/>
</dbReference>
<dbReference type="GO" id="GO:0000155">
    <property type="term" value="F:phosphorelay sensor kinase activity"/>
    <property type="evidence" value="ECO:0007669"/>
    <property type="project" value="InterPro"/>
</dbReference>
<dbReference type="Proteomes" id="UP001157160">
    <property type="component" value="Unassembled WGS sequence"/>
</dbReference>
<dbReference type="InterPro" id="IPR036097">
    <property type="entry name" value="HisK_dim/P_sf"/>
</dbReference>
<dbReference type="PROSITE" id="PS50109">
    <property type="entry name" value="HIS_KIN"/>
    <property type="match status" value="1"/>
</dbReference>
<keyword evidence="6 11" id="KW-0812">Transmembrane</keyword>
<accession>A0AA37UH32</accession>
<evidence type="ECO:0000256" key="9">
    <source>
        <dbReference type="ARBA" id="ARBA00023012"/>
    </source>
</evidence>
<dbReference type="Pfam" id="PF02518">
    <property type="entry name" value="HATPase_c"/>
    <property type="match status" value="1"/>
</dbReference>
<evidence type="ECO:0000313" key="15">
    <source>
        <dbReference type="Proteomes" id="UP001157160"/>
    </source>
</evidence>
<dbReference type="Pfam" id="PF00512">
    <property type="entry name" value="HisKA"/>
    <property type="match status" value="1"/>
</dbReference>
<dbReference type="InterPro" id="IPR005467">
    <property type="entry name" value="His_kinase_dom"/>
</dbReference>
<dbReference type="CDD" id="cd00075">
    <property type="entry name" value="HATPase"/>
    <property type="match status" value="1"/>
</dbReference>
<dbReference type="InterPro" id="IPR003594">
    <property type="entry name" value="HATPase_dom"/>
</dbReference>
<evidence type="ECO:0000256" key="7">
    <source>
        <dbReference type="ARBA" id="ARBA00022777"/>
    </source>
</evidence>
<dbReference type="Gene3D" id="3.30.565.10">
    <property type="entry name" value="Histidine kinase-like ATPase, C-terminal domain"/>
    <property type="match status" value="1"/>
</dbReference>
<dbReference type="AlphaFoldDB" id="A0AA37UH32"/>
<keyword evidence="15" id="KW-1185">Reference proteome</keyword>
<dbReference type="SUPFAM" id="SSF158472">
    <property type="entry name" value="HAMP domain-like"/>
    <property type="match status" value="1"/>
</dbReference>
<evidence type="ECO:0000256" key="1">
    <source>
        <dbReference type="ARBA" id="ARBA00000085"/>
    </source>
</evidence>
<dbReference type="InterPro" id="IPR003660">
    <property type="entry name" value="HAMP_dom"/>
</dbReference>
<dbReference type="CDD" id="cd06225">
    <property type="entry name" value="HAMP"/>
    <property type="match status" value="1"/>
</dbReference>
<dbReference type="InterPro" id="IPR003661">
    <property type="entry name" value="HisK_dim/P_dom"/>
</dbReference>
<evidence type="ECO:0000256" key="11">
    <source>
        <dbReference type="SAM" id="Phobius"/>
    </source>
</evidence>
<name>A0AA37UH32_9MICO</name>
<dbReference type="EC" id="2.7.13.3" evidence="3"/>
<evidence type="ECO:0000313" key="14">
    <source>
        <dbReference type="EMBL" id="GMA28658.1"/>
    </source>
</evidence>
<dbReference type="Gene3D" id="1.10.287.130">
    <property type="match status" value="1"/>
</dbReference>
<evidence type="ECO:0000256" key="4">
    <source>
        <dbReference type="ARBA" id="ARBA00022553"/>
    </source>
</evidence>
<evidence type="ECO:0000256" key="2">
    <source>
        <dbReference type="ARBA" id="ARBA00004236"/>
    </source>
</evidence>
<evidence type="ECO:0000259" key="13">
    <source>
        <dbReference type="PROSITE" id="PS50885"/>
    </source>
</evidence>
<gene>
    <name evidence="14" type="ORF">GCM10025874_19110</name>
</gene>
<dbReference type="SUPFAM" id="SSF47384">
    <property type="entry name" value="Homodimeric domain of signal transducing histidine kinase"/>
    <property type="match status" value="1"/>
</dbReference>
<organism evidence="14 15">
    <name type="scientific">Arenivirga flava</name>
    <dbReference type="NCBI Taxonomy" id="1930060"/>
    <lineage>
        <taxon>Bacteria</taxon>
        <taxon>Bacillati</taxon>
        <taxon>Actinomycetota</taxon>
        <taxon>Actinomycetes</taxon>
        <taxon>Micrococcales</taxon>
        <taxon>Microbacteriaceae</taxon>
        <taxon>Arenivirga</taxon>
    </lineage>
</organism>
<keyword evidence="4" id="KW-0597">Phosphoprotein</keyword>
<keyword evidence="5" id="KW-0808">Transferase</keyword>
<dbReference type="SMART" id="SM00304">
    <property type="entry name" value="HAMP"/>
    <property type="match status" value="2"/>
</dbReference>
<reference evidence="14 15" key="1">
    <citation type="journal article" date="2014" name="Int. J. Syst. Evol. Microbiol.">
        <title>Complete genome sequence of Corynebacterium casei LMG S-19264T (=DSM 44701T), isolated from a smear-ripened cheese.</title>
        <authorList>
            <consortium name="US DOE Joint Genome Institute (JGI-PGF)"/>
            <person name="Walter F."/>
            <person name="Albersmeier A."/>
            <person name="Kalinowski J."/>
            <person name="Ruckert C."/>
        </authorList>
    </citation>
    <scope>NUCLEOTIDE SEQUENCE [LARGE SCALE GENOMIC DNA]</scope>
    <source>
        <strain evidence="14 15">NBRC 112289</strain>
    </source>
</reference>
<dbReference type="SMART" id="SM00387">
    <property type="entry name" value="HATPase_c"/>
    <property type="match status" value="1"/>
</dbReference>
<comment type="caution">
    <text evidence="14">The sequence shown here is derived from an EMBL/GenBank/DDBJ whole genome shotgun (WGS) entry which is preliminary data.</text>
</comment>
<evidence type="ECO:0000256" key="5">
    <source>
        <dbReference type="ARBA" id="ARBA00022679"/>
    </source>
</evidence>
<dbReference type="Pfam" id="PF00672">
    <property type="entry name" value="HAMP"/>
    <property type="match status" value="1"/>
</dbReference>
<dbReference type="PANTHER" id="PTHR45436">
    <property type="entry name" value="SENSOR HISTIDINE KINASE YKOH"/>
    <property type="match status" value="1"/>
</dbReference>
<sequence length="438" mass="45718">MGARRRMRPRSVRARATLGAVAVVLAALVAGAAIFAASLGASLEASVARSGELRAEELATRVEAEGPAVLGQLEDEIAQLVDEESGSVLAATEDAEGLDLPAVDDPVRTRLDGDPVLVVAEDAGEDRVLLLATPLEDEQEAVATVVGMLAVAVPLLAAVVGATTWLVVGRALRPVDRIRSEVDAITGDRLDRRVPVPASGDEIAALATTMNRMLDRLDDAARAQRRFVSDASHELRSPLATIRQHAELAAAHPATTSTEELAQIVHEEGLRLQGLVDALLTLARLDEGAPIAAHPVDLDDLALAEAARLRGLGVRVDASGIGPARVDGDERMLGQVLRNLAENARRHAAGGVAIAVSERDGWALVTVDDDGAGVPEAERERVFERFVRLDEARAREAGGSGLGLAIVRGIVQAHGGSIAVDASPRGGARFSVRLPSAG</sequence>